<protein>
    <submittedName>
        <fullName evidence="4">Uncharacterized protein</fullName>
    </submittedName>
</protein>
<dbReference type="PANTHER" id="PTHR24173">
    <property type="entry name" value="ANKYRIN REPEAT CONTAINING"/>
    <property type="match status" value="1"/>
</dbReference>
<dbReference type="RefSeq" id="XP_007783659.1">
    <property type="nucleotide sequence ID" value="XM_007785469.1"/>
</dbReference>
<evidence type="ECO:0000256" key="1">
    <source>
        <dbReference type="ARBA" id="ARBA00022737"/>
    </source>
</evidence>
<accession>R7Z2E5</accession>
<evidence type="ECO:0000256" key="3">
    <source>
        <dbReference type="PROSITE-ProRule" id="PRU00023"/>
    </source>
</evidence>
<dbReference type="AlphaFoldDB" id="R7Z2E5"/>
<dbReference type="OrthoDB" id="20872at2759"/>
<dbReference type="PROSITE" id="PS50297">
    <property type="entry name" value="ANK_REP_REGION"/>
    <property type="match status" value="1"/>
</dbReference>
<dbReference type="HOGENOM" id="CLU_998511_0_0_1"/>
<sequence>MPATLSGYLNMLNDPFLLSLVTNCLSDVEVEQPDANINSCGERNIPRSHRSLSWRTPSFKSFAYGSTLVASDDKSSRPDWSAGSWRQYLRLGSSVTNSGPCLELSNAHLPTLVSEEQRVHETAEGRQIQLLGAAATGNEAVVKLLLAHPDIDVNSKDQDGETPLWRAAAEGREAMVRLLLAQPDIDNNYGLTPLHWTAAEGREAMVRLLLAQPDIDVNSKDNHGRTPLSSVVRAGHKAVAELLLARSDIDVNLKDNHRLTPLQWGVAVREEVVVKLLLAHPNIDVNLNQGAVEKAIQDRFAHFCPTYLA</sequence>
<dbReference type="SUPFAM" id="SSF48403">
    <property type="entry name" value="Ankyrin repeat"/>
    <property type="match status" value="1"/>
</dbReference>
<keyword evidence="2 3" id="KW-0040">ANK repeat</keyword>
<keyword evidence="5" id="KW-1185">Reference proteome</keyword>
<dbReference type="STRING" id="1168221.R7Z2E5"/>
<dbReference type="Pfam" id="PF12796">
    <property type="entry name" value="Ank_2"/>
    <property type="match status" value="1"/>
</dbReference>
<dbReference type="GeneID" id="19904911"/>
<keyword evidence="1" id="KW-0677">Repeat</keyword>
<gene>
    <name evidence="4" type="ORF">W97_07600</name>
</gene>
<feature type="repeat" description="ANK" evidence="3">
    <location>
        <begin position="189"/>
        <end position="222"/>
    </location>
</feature>
<dbReference type="InterPro" id="IPR002110">
    <property type="entry name" value="Ankyrin_rpt"/>
</dbReference>
<dbReference type="Pfam" id="PF00023">
    <property type="entry name" value="Ank"/>
    <property type="match status" value="1"/>
</dbReference>
<evidence type="ECO:0000313" key="5">
    <source>
        <dbReference type="Proteomes" id="UP000016924"/>
    </source>
</evidence>
<dbReference type="eggNOG" id="ENOG502SXJR">
    <property type="taxonomic scope" value="Eukaryota"/>
</dbReference>
<dbReference type="Proteomes" id="UP000016924">
    <property type="component" value="Unassembled WGS sequence"/>
</dbReference>
<evidence type="ECO:0000313" key="4">
    <source>
        <dbReference type="EMBL" id="EON68342.1"/>
    </source>
</evidence>
<dbReference type="PROSITE" id="PS50088">
    <property type="entry name" value="ANK_REPEAT"/>
    <property type="match status" value="1"/>
</dbReference>
<organism evidence="4 5">
    <name type="scientific">Coniosporium apollinis (strain CBS 100218)</name>
    <name type="common">Rock-inhabiting black yeast</name>
    <dbReference type="NCBI Taxonomy" id="1168221"/>
    <lineage>
        <taxon>Eukaryota</taxon>
        <taxon>Fungi</taxon>
        <taxon>Dikarya</taxon>
        <taxon>Ascomycota</taxon>
        <taxon>Pezizomycotina</taxon>
        <taxon>Dothideomycetes</taxon>
        <taxon>Dothideomycetes incertae sedis</taxon>
        <taxon>Coniosporium</taxon>
    </lineage>
</organism>
<name>R7Z2E5_CONA1</name>
<dbReference type="PANTHER" id="PTHR24173:SF74">
    <property type="entry name" value="ANKYRIN REPEAT DOMAIN-CONTAINING PROTEIN 16"/>
    <property type="match status" value="1"/>
</dbReference>
<dbReference type="Gene3D" id="1.25.40.20">
    <property type="entry name" value="Ankyrin repeat-containing domain"/>
    <property type="match status" value="1"/>
</dbReference>
<evidence type="ECO:0000256" key="2">
    <source>
        <dbReference type="ARBA" id="ARBA00023043"/>
    </source>
</evidence>
<dbReference type="SMART" id="SM00248">
    <property type="entry name" value="ANK"/>
    <property type="match status" value="5"/>
</dbReference>
<reference evidence="5" key="1">
    <citation type="submission" date="2012-06" db="EMBL/GenBank/DDBJ databases">
        <title>The genome sequence of Coniosporium apollinis CBS 100218.</title>
        <authorList>
            <consortium name="The Broad Institute Genome Sequencing Platform"/>
            <person name="Cuomo C."/>
            <person name="Gorbushina A."/>
            <person name="Noack S."/>
            <person name="Walker B."/>
            <person name="Young S.K."/>
            <person name="Zeng Q."/>
            <person name="Gargeya S."/>
            <person name="Fitzgerald M."/>
            <person name="Haas B."/>
            <person name="Abouelleil A."/>
            <person name="Alvarado L."/>
            <person name="Arachchi H.M."/>
            <person name="Berlin A.M."/>
            <person name="Chapman S.B."/>
            <person name="Goldberg J."/>
            <person name="Griggs A."/>
            <person name="Gujja S."/>
            <person name="Hansen M."/>
            <person name="Howarth C."/>
            <person name="Imamovic A."/>
            <person name="Larimer J."/>
            <person name="McCowan C."/>
            <person name="Montmayeur A."/>
            <person name="Murphy C."/>
            <person name="Neiman D."/>
            <person name="Pearson M."/>
            <person name="Priest M."/>
            <person name="Roberts A."/>
            <person name="Saif S."/>
            <person name="Shea T."/>
            <person name="Sisk P."/>
            <person name="Sykes S."/>
            <person name="Wortman J."/>
            <person name="Nusbaum C."/>
            <person name="Birren B."/>
        </authorList>
    </citation>
    <scope>NUCLEOTIDE SEQUENCE [LARGE SCALE GENOMIC DNA]</scope>
    <source>
        <strain evidence="5">CBS 100218</strain>
    </source>
</reference>
<proteinExistence type="predicted"/>
<dbReference type="InterPro" id="IPR036770">
    <property type="entry name" value="Ankyrin_rpt-contain_sf"/>
</dbReference>
<dbReference type="EMBL" id="JH767595">
    <property type="protein sequence ID" value="EON68342.1"/>
    <property type="molecule type" value="Genomic_DNA"/>
</dbReference>